<dbReference type="Gene3D" id="1.25.40.20">
    <property type="entry name" value="Ankyrin repeat-containing domain"/>
    <property type="match status" value="2"/>
</dbReference>
<protein>
    <recommendedName>
        <fullName evidence="2">SOCS box domain-containing protein</fullName>
    </recommendedName>
</protein>
<proteinExistence type="predicted"/>
<keyword evidence="5" id="KW-1185">Reference proteome</keyword>
<gene>
    <name evidence="3" type="ORF">CAPTEDRAFT_224798</name>
</gene>
<dbReference type="InterPro" id="IPR036770">
    <property type="entry name" value="Ankyrin_rpt-contain_sf"/>
</dbReference>
<dbReference type="SMART" id="SM00969">
    <property type="entry name" value="SOCS_box"/>
    <property type="match status" value="1"/>
</dbReference>
<dbReference type="EMBL" id="AMQN01005074">
    <property type="status" value="NOT_ANNOTATED_CDS"/>
    <property type="molecule type" value="Genomic_DNA"/>
</dbReference>
<dbReference type="GO" id="GO:0035556">
    <property type="term" value="P:intracellular signal transduction"/>
    <property type="evidence" value="ECO:0007669"/>
    <property type="project" value="InterPro"/>
</dbReference>
<dbReference type="OMA" id="HISAAYH"/>
<dbReference type="SUPFAM" id="SSF158235">
    <property type="entry name" value="SOCS box-like"/>
    <property type="match status" value="1"/>
</dbReference>
<dbReference type="Proteomes" id="UP000014760">
    <property type="component" value="Unassembled WGS sequence"/>
</dbReference>
<organism evidence="3">
    <name type="scientific">Capitella teleta</name>
    <name type="common">Polychaete worm</name>
    <dbReference type="NCBI Taxonomy" id="283909"/>
    <lineage>
        <taxon>Eukaryota</taxon>
        <taxon>Metazoa</taxon>
        <taxon>Spiralia</taxon>
        <taxon>Lophotrochozoa</taxon>
        <taxon>Annelida</taxon>
        <taxon>Polychaeta</taxon>
        <taxon>Sedentaria</taxon>
        <taxon>Scolecida</taxon>
        <taxon>Capitellidae</taxon>
        <taxon>Capitella</taxon>
    </lineage>
</organism>
<dbReference type="InterPro" id="IPR001496">
    <property type="entry name" value="SOCS_box"/>
</dbReference>
<dbReference type="CDD" id="cd03587">
    <property type="entry name" value="SOCS"/>
    <property type="match status" value="1"/>
</dbReference>
<dbReference type="PROSITE" id="PS50088">
    <property type="entry name" value="ANK_REPEAT"/>
    <property type="match status" value="2"/>
</dbReference>
<dbReference type="InterPro" id="IPR036036">
    <property type="entry name" value="SOCS_box-like_dom_sf"/>
</dbReference>
<accession>R7V455</accession>
<feature type="domain" description="SOCS box" evidence="2">
    <location>
        <begin position="292"/>
        <end position="346"/>
    </location>
</feature>
<dbReference type="EMBL" id="KB295063">
    <property type="protein sequence ID" value="ELU13628.1"/>
    <property type="molecule type" value="Genomic_DNA"/>
</dbReference>
<dbReference type="PROSITE" id="PS50225">
    <property type="entry name" value="SOCS"/>
    <property type="match status" value="1"/>
</dbReference>
<name>R7V455_CAPTE</name>
<sequence length="349" mass="39172">MSRSNSSSGGWVNRFWFAIENNDQRALRQMVQSGADVNHTFKEHGHRRYGLSPLFIAVCKNNRDLAGVLVSLGADVNGTNVEGDTVLFSAVRLGKLSMVKHLLALGAHVNCTNRHAESVLFYAIRNGRTDLVQYLISQQCHVNHISKQGSTALLEALHVYDKACSQRHPTRRSAPSNMADIIQTLIPLTEAINHQHPNLGSALRLAVNIETVHFRSSLTLSKLLLRHGAIPDRLFFLRFGGLNASTSTPGSEFFTVHFFRLAQLAGANLQRERPWLQTVLDEMRQELKPYEKLFQDLLEEACSPMSLQTICLISIRQFLGGRLWVKVDQLPLPHTVKDCLKLKHVDNDV</sequence>
<dbReference type="InterPro" id="IPR002110">
    <property type="entry name" value="Ankyrin_rpt"/>
</dbReference>
<evidence type="ECO:0000313" key="5">
    <source>
        <dbReference type="Proteomes" id="UP000014760"/>
    </source>
</evidence>
<dbReference type="STRING" id="283909.R7V455"/>
<evidence type="ECO:0000313" key="4">
    <source>
        <dbReference type="EnsemblMetazoa" id="CapteP224798"/>
    </source>
</evidence>
<dbReference type="Pfam" id="PF12796">
    <property type="entry name" value="Ank_2"/>
    <property type="match status" value="1"/>
</dbReference>
<reference evidence="3 5" key="2">
    <citation type="journal article" date="2013" name="Nature">
        <title>Insights into bilaterian evolution from three spiralian genomes.</title>
        <authorList>
            <person name="Simakov O."/>
            <person name="Marletaz F."/>
            <person name="Cho S.J."/>
            <person name="Edsinger-Gonzales E."/>
            <person name="Havlak P."/>
            <person name="Hellsten U."/>
            <person name="Kuo D.H."/>
            <person name="Larsson T."/>
            <person name="Lv J."/>
            <person name="Arendt D."/>
            <person name="Savage R."/>
            <person name="Osoegawa K."/>
            <person name="de Jong P."/>
            <person name="Grimwood J."/>
            <person name="Chapman J.A."/>
            <person name="Shapiro H."/>
            <person name="Aerts A."/>
            <person name="Otillar R.P."/>
            <person name="Terry A.Y."/>
            <person name="Boore J.L."/>
            <person name="Grigoriev I.V."/>
            <person name="Lindberg D.R."/>
            <person name="Seaver E.C."/>
            <person name="Weisblat D.A."/>
            <person name="Putnam N.H."/>
            <person name="Rokhsar D.S."/>
        </authorList>
    </citation>
    <scope>NUCLEOTIDE SEQUENCE</scope>
    <source>
        <strain evidence="3 5">I ESC-2004</strain>
    </source>
</reference>
<dbReference type="SUPFAM" id="SSF48403">
    <property type="entry name" value="Ankyrin repeat"/>
    <property type="match status" value="1"/>
</dbReference>
<dbReference type="InterPro" id="IPR051616">
    <property type="entry name" value="Cul2-RING_E3_ligase_SR"/>
</dbReference>
<dbReference type="PANTHER" id="PTHR46224">
    <property type="entry name" value="ANKYRIN REPEAT FAMILY PROTEIN"/>
    <property type="match status" value="1"/>
</dbReference>
<dbReference type="PROSITE" id="PS50297">
    <property type="entry name" value="ANK_REP_REGION"/>
    <property type="match status" value="2"/>
</dbReference>
<reference evidence="5" key="1">
    <citation type="submission" date="2012-12" db="EMBL/GenBank/DDBJ databases">
        <authorList>
            <person name="Hellsten U."/>
            <person name="Grimwood J."/>
            <person name="Chapman J.A."/>
            <person name="Shapiro H."/>
            <person name="Aerts A."/>
            <person name="Otillar R.P."/>
            <person name="Terry A.Y."/>
            <person name="Boore J.L."/>
            <person name="Simakov O."/>
            <person name="Marletaz F."/>
            <person name="Cho S.-J."/>
            <person name="Edsinger-Gonzales E."/>
            <person name="Havlak P."/>
            <person name="Kuo D.-H."/>
            <person name="Larsson T."/>
            <person name="Lv J."/>
            <person name="Arendt D."/>
            <person name="Savage R."/>
            <person name="Osoegawa K."/>
            <person name="de Jong P."/>
            <person name="Lindberg D.R."/>
            <person name="Seaver E.C."/>
            <person name="Weisblat D.A."/>
            <person name="Putnam N.H."/>
            <person name="Grigoriev I.V."/>
            <person name="Rokhsar D.S."/>
        </authorList>
    </citation>
    <scope>NUCLEOTIDE SEQUENCE</scope>
    <source>
        <strain evidence="5">I ESC-2004</strain>
    </source>
</reference>
<evidence type="ECO:0000256" key="1">
    <source>
        <dbReference type="PROSITE-ProRule" id="PRU00023"/>
    </source>
</evidence>
<dbReference type="Pfam" id="PF07525">
    <property type="entry name" value="SOCS_box"/>
    <property type="match status" value="1"/>
</dbReference>
<evidence type="ECO:0000313" key="3">
    <source>
        <dbReference type="EMBL" id="ELU13628.1"/>
    </source>
</evidence>
<reference evidence="4" key="3">
    <citation type="submission" date="2015-06" db="UniProtKB">
        <authorList>
            <consortium name="EnsemblMetazoa"/>
        </authorList>
    </citation>
    <scope>IDENTIFICATION</scope>
</reference>
<dbReference type="AlphaFoldDB" id="R7V455"/>
<dbReference type="SMART" id="SM00248">
    <property type="entry name" value="ANK"/>
    <property type="match status" value="4"/>
</dbReference>
<keyword evidence="1" id="KW-0040">ANK repeat</keyword>
<dbReference type="PANTHER" id="PTHR46224:SF64">
    <property type="entry name" value="IQ MOTIF AND ANKYRIN REPEAT DOMAIN-CONTAINING PROTEIN 1"/>
    <property type="match status" value="1"/>
</dbReference>
<feature type="repeat" description="ANK" evidence="1">
    <location>
        <begin position="82"/>
        <end position="114"/>
    </location>
</feature>
<evidence type="ECO:0000259" key="2">
    <source>
        <dbReference type="PROSITE" id="PS50225"/>
    </source>
</evidence>
<dbReference type="HOGENOM" id="CLU_795108_0_0_1"/>
<dbReference type="Pfam" id="PF13606">
    <property type="entry name" value="Ank_3"/>
    <property type="match status" value="1"/>
</dbReference>
<dbReference type="OrthoDB" id="6354997at2759"/>
<dbReference type="EnsemblMetazoa" id="CapteT224798">
    <property type="protein sequence ID" value="CapteP224798"/>
    <property type="gene ID" value="CapteG224798"/>
</dbReference>
<feature type="repeat" description="ANK" evidence="1">
    <location>
        <begin position="49"/>
        <end position="81"/>
    </location>
</feature>